<feature type="domain" description="DnaJ homologue subfamily C member 28 conserved" evidence="3">
    <location>
        <begin position="168"/>
        <end position="234"/>
    </location>
</feature>
<keyword evidence="1" id="KW-0677">Repeat</keyword>
<dbReference type="PROSITE" id="PS51375">
    <property type="entry name" value="PPR"/>
    <property type="match status" value="2"/>
</dbReference>
<name>A0ABQ8DNX0_BRANA</name>
<keyword evidence="5" id="KW-1185">Reference proteome</keyword>
<feature type="repeat" description="PPR" evidence="2">
    <location>
        <begin position="84"/>
        <end position="118"/>
    </location>
</feature>
<evidence type="ECO:0000313" key="5">
    <source>
        <dbReference type="Proteomes" id="UP000824890"/>
    </source>
</evidence>
<dbReference type="InterPro" id="IPR011990">
    <property type="entry name" value="TPR-like_helical_dom_sf"/>
</dbReference>
<organism evidence="4 5">
    <name type="scientific">Brassica napus</name>
    <name type="common">Rape</name>
    <dbReference type="NCBI Taxonomy" id="3708"/>
    <lineage>
        <taxon>Eukaryota</taxon>
        <taxon>Viridiplantae</taxon>
        <taxon>Streptophyta</taxon>
        <taxon>Embryophyta</taxon>
        <taxon>Tracheophyta</taxon>
        <taxon>Spermatophyta</taxon>
        <taxon>Magnoliopsida</taxon>
        <taxon>eudicotyledons</taxon>
        <taxon>Gunneridae</taxon>
        <taxon>Pentapetalae</taxon>
        <taxon>rosids</taxon>
        <taxon>malvids</taxon>
        <taxon>Brassicales</taxon>
        <taxon>Brassicaceae</taxon>
        <taxon>Brassiceae</taxon>
        <taxon>Brassica</taxon>
    </lineage>
</organism>
<sequence length="306" mass="34819">MLKAMAVRLGRSSSSRPSLISIVNRISDFAYYSSSSSWWSSPEDLTAGSKRREKKTTDRFSAAIDAVHDRKLPPELRGRRDFVSVVAHTAFVEAYAKAGQPEESLKVFVRMLACGVLPNAYTYTVLIRGLVADGKTDAEKYLLEMMGKGMRPNAANYAAVSETDIINVVEQRIWHSMEEGQFENLPGKGKPLNLHTNPHADPAEDTLYRILNKNGFAPEWVELNKDIRSKAKEWRVSLKKAWAMKLEDDQSGWEEQSILLKTQLKQINNMASLQLRIKILLYNLIVPFGRQMFGLKWEKEIDRLKE</sequence>
<dbReference type="InterPro" id="IPR018961">
    <property type="entry name" value="DnaJ_homolog_subfam-C_membr-28"/>
</dbReference>
<reference evidence="4 5" key="1">
    <citation type="submission" date="2021-05" db="EMBL/GenBank/DDBJ databases">
        <title>Genome Assembly of Synthetic Allotetraploid Brassica napus Reveals Homoeologous Exchanges between Subgenomes.</title>
        <authorList>
            <person name="Davis J.T."/>
        </authorList>
    </citation>
    <scope>NUCLEOTIDE SEQUENCE [LARGE SCALE GENOMIC DNA]</scope>
    <source>
        <strain evidence="5">cv. Da-Ae</strain>
        <tissue evidence="4">Seedling</tissue>
    </source>
</reference>
<dbReference type="Proteomes" id="UP000824890">
    <property type="component" value="Unassembled WGS sequence"/>
</dbReference>
<dbReference type="EMBL" id="JAGKQM010000003">
    <property type="protein sequence ID" value="KAH0931055.1"/>
    <property type="molecule type" value="Genomic_DNA"/>
</dbReference>
<gene>
    <name evidence="4" type="ORF">HID58_008172</name>
</gene>
<proteinExistence type="predicted"/>
<dbReference type="NCBIfam" id="TIGR00756">
    <property type="entry name" value="PPR"/>
    <property type="match status" value="2"/>
</dbReference>
<dbReference type="Pfam" id="PF09350">
    <property type="entry name" value="DJC28_CD"/>
    <property type="match status" value="1"/>
</dbReference>
<evidence type="ECO:0000313" key="4">
    <source>
        <dbReference type="EMBL" id="KAH0931055.1"/>
    </source>
</evidence>
<dbReference type="InterPro" id="IPR002885">
    <property type="entry name" value="PPR_rpt"/>
</dbReference>
<comment type="caution">
    <text evidence="4">The sequence shown here is derived from an EMBL/GenBank/DDBJ whole genome shotgun (WGS) entry which is preliminary data.</text>
</comment>
<accession>A0ABQ8DNX0</accession>
<dbReference type="PANTHER" id="PTHR39158">
    <property type="entry name" value="OS08G0560600 PROTEIN"/>
    <property type="match status" value="1"/>
</dbReference>
<evidence type="ECO:0000256" key="1">
    <source>
        <dbReference type="ARBA" id="ARBA00022737"/>
    </source>
</evidence>
<dbReference type="Gene3D" id="1.25.40.10">
    <property type="entry name" value="Tetratricopeptide repeat domain"/>
    <property type="match status" value="1"/>
</dbReference>
<dbReference type="PANTHER" id="PTHR39158:SF1">
    <property type="entry name" value="DNAJ HOMOLOG SUBFAMILY C MEMBER 28"/>
    <property type="match status" value="1"/>
</dbReference>
<protein>
    <recommendedName>
        <fullName evidence="3">DnaJ homologue subfamily C member 28 conserved domain-containing protein</fullName>
    </recommendedName>
</protein>
<evidence type="ECO:0000256" key="2">
    <source>
        <dbReference type="PROSITE-ProRule" id="PRU00708"/>
    </source>
</evidence>
<dbReference type="Pfam" id="PF13041">
    <property type="entry name" value="PPR_2"/>
    <property type="match status" value="1"/>
</dbReference>
<feature type="repeat" description="PPR" evidence="2">
    <location>
        <begin position="119"/>
        <end position="152"/>
    </location>
</feature>
<evidence type="ECO:0000259" key="3">
    <source>
        <dbReference type="Pfam" id="PF09350"/>
    </source>
</evidence>
<dbReference type="InterPro" id="IPR052573">
    <property type="entry name" value="DnaJ_C_subfamily_28"/>
</dbReference>